<gene>
    <name evidence="4" type="ORF">AMOR_22200</name>
</gene>
<dbReference type="InterPro" id="IPR015854">
    <property type="entry name" value="ABC_transpr_LolD-like"/>
</dbReference>
<dbReference type="PANTHER" id="PTHR24220">
    <property type="entry name" value="IMPORT ATP-BINDING PROTEIN"/>
    <property type="match status" value="1"/>
</dbReference>
<dbReference type="Pfam" id="PF03466">
    <property type="entry name" value="LysR_substrate"/>
    <property type="match status" value="1"/>
</dbReference>
<dbReference type="InterPro" id="IPR017871">
    <property type="entry name" value="ABC_transporter-like_CS"/>
</dbReference>
<dbReference type="Proteomes" id="UP001162891">
    <property type="component" value="Chromosome"/>
</dbReference>
<proteinExistence type="predicted"/>
<dbReference type="SMART" id="SM00382">
    <property type="entry name" value="AAA"/>
    <property type="match status" value="1"/>
</dbReference>
<dbReference type="InterPro" id="IPR005119">
    <property type="entry name" value="LysR_subst-bd"/>
</dbReference>
<keyword evidence="1" id="KW-0547">Nucleotide-binding</keyword>
<keyword evidence="5" id="KW-1185">Reference proteome</keyword>
<evidence type="ECO:0000313" key="5">
    <source>
        <dbReference type="Proteomes" id="UP001162891"/>
    </source>
</evidence>
<dbReference type="PROSITE" id="PS00211">
    <property type="entry name" value="ABC_TRANSPORTER_1"/>
    <property type="match status" value="1"/>
</dbReference>
<dbReference type="Pfam" id="PF00005">
    <property type="entry name" value="ABC_tran"/>
    <property type="match status" value="1"/>
</dbReference>
<evidence type="ECO:0000256" key="1">
    <source>
        <dbReference type="ARBA" id="ARBA00022741"/>
    </source>
</evidence>
<name>A0ABM7WUZ6_9BACT</name>
<dbReference type="Gene3D" id="3.40.190.10">
    <property type="entry name" value="Periplasmic binding protein-like II"/>
    <property type="match status" value="2"/>
</dbReference>
<sequence>MGGTPTAEPLPPALELEGATVDYRAARALAGVRLAIRSGERVAIIGPSGAGKSTLLRLANTSLFPTAGVARVLGEDPATLGAGRLRALRARVGTIWQQLHLVAQASVLENVRMGRVGSSTLAALALGGASGAERARVAAVLARVGLEHKLDERLERLSGGEQQRVAVARVLHQSPDLLLADEPLASVDPARAAEVLRLLVSAAEGRTLVVSTHLLEPVLPFFPRVVGLRAGEVLFDLPRERVGAADLARLYQPLGATPSGERIATTPLPALRGSSGPPLRVAASTLPGDHLLPRVLPALRAAHPDVCVHLSVSDTGAALDALLGGDAEVALVGARDLHPDLVFEDVLEDEIVLLAAPALGGLGLGAAPLPASDLARLPRVDRERGSATRRIVEAQLAEMGSPLDPAAQVAEAGSPAALLGAIAAGLGVGFASRLSAAADLAAGRVREVPVERLRIPRRVYAAVRRDRPLPETARALLDLVRAEAARARGPA</sequence>
<dbReference type="InterPro" id="IPR003439">
    <property type="entry name" value="ABC_transporter-like_ATP-bd"/>
</dbReference>
<evidence type="ECO:0000259" key="3">
    <source>
        <dbReference type="PROSITE" id="PS50893"/>
    </source>
</evidence>
<reference evidence="5" key="1">
    <citation type="journal article" date="2022" name="Int. J. Syst. Evol. Microbiol.">
        <title>Anaeromyxobacter oryzae sp. nov., Anaeromyxobacter diazotrophicus sp. nov. and Anaeromyxobacter paludicola sp. nov., isolated from paddy soils.</title>
        <authorList>
            <person name="Itoh H."/>
            <person name="Xu Z."/>
            <person name="Mise K."/>
            <person name="Masuda Y."/>
            <person name="Ushijima N."/>
            <person name="Hayakawa C."/>
            <person name="Shiratori Y."/>
            <person name="Senoo K."/>
        </authorList>
    </citation>
    <scope>NUCLEOTIDE SEQUENCE [LARGE SCALE GENOMIC DNA]</scope>
    <source>
        <strain evidence="5">Red232</strain>
    </source>
</reference>
<protein>
    <recommendedName>
        <fullName evidence="3">ABC transporter domain-containing protein</fullName>
    </recommendedName>
</protein>
<dbReference type="PROSITE" id="PS50893">
    <property type="entry name" value="ABC_TRANSPORTER_2"/>
    <property type="match status" value="1"/>
</dbReference>
<evidence type="ECO:0000256" key="2">
    <source>
        <dbReference type="ARBA" id="ARBA00022840"/>
    </source>
</evidence>
<keyword evidence="2" id="KW-0067">ATP-binding</keyword>
<dbReference type="SUPFAM" id="SSF52540">
    <property type="entry name" value="P-loop containing nucleoside triphosphate hydrolases"/>
    <property type="match status" value="1"/>
</dbReference>
<feature type="domain" description="ABC transporter" evidence="3">
    <location>
        <begin position="14"/>
        <end position="255"/>
    </location>
</feature>
<dbReference type="Gene3D" id="3.40.50.300">
    <property type="entry name" value="P-loop containing nucleotide triphosphate hydrolases"/>
    <property type="match status" value="1"/>
</dbReference>
<dbReference type="RefSeq" id="WP_248361037.1">
    <property type="nucleotide sequence ID" value="NZ_AP025591.1"/>
</dbReference>
<dbReference type="InterPro" id="IPR027417">
    <property type="entry name" value="P-loop_NTPase"/>
</dbReference>
<organism evidence="4 5">
    <name type="scientific">Anaeromyxobacter oryzae</name>
    <dbReference type="NCBI Taxonomy" id="2918170"/>
    <lineage>
        <taxon>Bacteria</taxon>
        <taxon>Pseudomonadati</taxon>
        <taxon>Myxococcota</taxon>
        <taxon>Myxococcia</taxon>
        <taxon>Myxococcales</taxon>
        <taxon>Cystobacterineae</taxon>
        <taxon>Anaeromyxobacteraceae</taxon>
        <taxon>Anaeromyxobacter</taxon>
    </lineage>
</organism>
<dbReference type="EMBL" id="AP025591">
    <property type="protein sequence ID" value="BDG03224.1"/>
    <property type="molecule type" value="Genomic_DNA"/>
</dbReference>
<evidence type="ECO:0000313" key="4">
    <source>
        <dbReference type="EMBL" id="BDG03224.1"/>
    </source>
</evidence>
<dbReference type="InterPro" id="IPR003593">
    <property type="entry name" value="AAA+_ATPase"/>
</dbReference>
<accession>A0ABM7WUZ6</accession>
<dbReference type="SUPFAM" id="SSF53850">
    <property type="entry name" value="Periplasmic binding protein-like II"/>
    <property type="match status" value="1"/>
</dbReference>